<protein>
    <recommendedName>
        <fullName evidence="3">Lectin-like protein BA14k</fullName>
    </recommendedName>
</protein>
<keyword evidence="4" id="KW-0472">Membrane</keyword>
<evidence type="ECO:0000256" key="3">
    <source>
        <dbReference type="ARBA" id="ARBA00020552"/>
    </source>
</evidence>
<accession>A0A5Q0CF92</accession>
<geneLocation type="plasmid" evidence="9 10">
    <name>unnamed</name>
</geneLocation>
<comment type="similarity">
    <text evidence="2">Belongs to the BA14k family.</text>
</comment>
<evidence type="ECO:0000256" key="7">
    <source>
        <dbReference type="SAM" id="MobiDB-lite"/>
    </source>
</evidence>
<keyword evidence="8" id="KW-0732">Signal</keyword>
<organism evidence="9 10">
    <name type="scientific">Rhizobium grahamii</name>
    <dbReference type="NCBI Taxonomy" id="1120045"/>
    <lineage>
        <taxon>Bacteria</taxon>
        <taxon>Pseudomonadati</taxon>
        <taxon>Pseudomonadota</taxon>
        <taxon>Alphaproteobacteria</taxon>
        <taxon>Hyphomicrobiales</taxon>
        <taxon>Rhizobiaceae</taxon>
        <taxon>Rhizobium/Agrobacterium group</taxon>
        <taxon>Rhizobium</taxon>
    </lineage>
</organism>
<dbReference type="AlphaFoldDB" id="A0A5Q0CF92"/>
<evidence type="ECO:0000313" key="9">
    <source>
        <dbReference type="EMBL" id="QFY63154.1"/>
    </source>
</evidence>
<dbReference type="EMBL" id="CP043499">
    <property type="protein sequence ID" value="QFY63154.1"/>
    <property type="molecule type" value="Genomic_DNA"/>
</dbReference>
<feature type="signal peptide" evidence="8">
    <location>
        <begin position="1"/>
        <end position="20"/>
    </location>
</feature>
<comment type="function">
    <text evidence="6">Has immunoglobulin-binding and hemagglutination properties, and can bind to mannose. Essential for virulence. May be involved in LPS biosynthesis or polysaccharide transport.</text>
</comment>
<dbReference type="RefSeq" id="WP_153273126.1">
    <property type="nucleotide sequence ID" value="NZ_CP043499.1"/>
</dbReference>
<feature type="chain" id="PRO_5024873701" description="Lectin-like protein BA14k" evidence="8">
    <location>
        <begin position="21"/>
        <end position="191"/>
    </location>
</feature>
<dbReference type="OrthoDB" id="8117189at2"/>
<keyword evidence="10" id="KW-1185">Reference proteome</keyword>
<keyword evidence="4" id="KW-1003">Cell membrane</keyword>
<evidence type="ECO:0000256" key="8">
    <source>
        <dbReference type="SAM" id="SignalP"/>
    </source>
</evidence>
<keyword evidence="5" id="KW-0430">Lectin</keyword>
<reference evidence="9 10" key="1">
    <citation type="submission" date="2019-08" db="EMBL/GenBank/DDBJ databases">
        <title>Prosopis cineraria nodule microbiome.</title>
        <authorList>
            <person name="Ali R."/>
            <person name="Chaluvadi S.R."/>
            <person name="Wang X."/>
        </authorList>
    </citation>
    <scope>NUCLEOTIDE SEQUENCE [LARGE SCALE GENOMIC DNA]</scope>
    <source>
        <strain evidence="9 10">BG7</strain>
        <plasmid evidence="9 10">unnamed</plasmid>
    </source>
</reference>
<feature type="region of interest" description="Disordered" evidence="7">
    <location>
        <begin position="172"/>
        <end position="191"/>
    </location>
</feature>
<evidence type="ECO:0000256" key="2">
    <source>
        <dbReference type="ARBA" id="ARBA00010270"/>
    </source>
</evidence>
<sequence>MKAVVSLAFGIASSVGVCTAAASIASAVMSSQPHSLASLSVSDLWTTEPVRIDRSKQDYERLPPALSSYVTAPPKAVKTAVVARHLAPASIPQANATAGLSTEHVGWCSQRYRTYDPATNQYLSFSGVTRSCRSPYQPQEISDATAASDSAPMATGVDADAWCADRYQSYRPEDNTYQPFDGPRRSCTPPI</sequence>
<evidence type="ECO:0000313" key="10">
    <source>
        <dbReference type="Proteomes" id="UP000326881"/>
    </source>
</evidence>
<evidence type="ECO:0000256" key="6">
    <source>
        <dbReference type="ARBA" id="ARBA00025321"/>
    </source>
</evidence>
<name>A0A5Q0CF92_9HYPH</name>
<dbReference type="Pfam" id="PF07886">
    <property type="entry name" value="BA14K"/>
    <property type="match status" value="2"/>
</dbReference>
<dbReference type="GO" id="GO:0030246">
    <property type="term" value="F:carbohydrate binding"/>
    <property type="evidence" value="ECO:0007669"/>
    <property type="project" value="UniProtKB-KW"/>
</dbReference>
<gene>
    <name evidence="9" type="ORF">FZ934_22895</name>
</gene>
<keyword evidence="9" id="KW-0614">Plasmid</keyword>
<evidence type="ECO:0000256" key="1">
    <source>
        <dbReference type="ARBA" id="ARBA00004167"/>
    </source>
</evidence>
<evidence type="ECO:0000256" key="4">
    <source>
        <dbReference type="ARBA" id="ARBA00022475"/>
    </source>
</evidence>
<evidence type="ECO:0000256" key="5">
    <source>
        <dbReference type="ARBA" id="ARBA00022734"/>
    </source>
</evidence>
<dbReference type="KEGG" id="rgr:FZ934_22895"/>
<dbReference type="GO" id="GO:0016020">
    <property type="term" value="C:membrane"/>
    <property type="evidence" value="ECO:0007669"/>
    <property type="project" value="UniProtKB-SubCell"/>
</dbReference>
<dbReference type="Proteomes" id="UP000326881">
    <property type="component" value="Plasmid unnamed"/>
</dbReference>
<dbReference type="InterPro" id="IPR012413">
    <property type="entry name" value="BA14K"/>
</dbReference>
<comment type="subcellular location">
    <subcellularLocation>
        <location evidence="1">Membrane</location>
        <topology evidence="1">Single-pass membrane protein</topology>
    </subcellularLocation>
</comment>
<proteinExistence type="inferred from homology"/>